<evidence type="ECO:0000313" key="1">
    <source>
        <dbReference type="EMBL" id="QJA65006.1"/>
    </source>
</evidence>
<protein>
    <submittedName>
        <fullName evidence="1">Uncharacterized protein</fullName>
    </submittedName>
</protein>
<dbReference type="EMBL" id="MT142494">
    <property type="protein sequence ID" value="QJA82721.1"/>
    <property type="molecule type" value="Genomic_DNA"/>
</dbReference>
<accession>A0A6M3J560</accession>
<dbReference type="AlphaFoldDB" id="A0A6M3J560"/>
<name>A0A6M3J560_9ZZZZ</name>
<evidence type="ECO:0000313" key="2">
    <source>
        <dbReference type="EMBL" id="QJA82721.1"/>
    </source>
</evidence>
<organism evidence="1">
    <name type="scientific">viral metagenome</name>
    <dbReference type="NCBI Taxonomy" id="1070528"/>
    <lineage>
        <taxon>unclassified sequences</taxon>
        <taxon>metagenomes</taxon>
        <taxon>organismal metagenomes</taxon>
    </lineage>
</organism>
<gene>
    <name evidence="2" type="ORF">MM415A00374_0033</name>
    <name evidence="1" type="ORF">MM415B00446_0030</name>
</gene>
<dbReference type="EMBL" id="MT141530">
    <property type="protein sequence ID" value="QJA65006.1"/>
    <property type="molecule type" value="Genomic_DNA"/>
</dbReference>
<sequence length="80" mass="9681">MIVENKLGFLFNGKQIYFIDGQGKDISFDRWRVSLYYEPGFAETHFLPSQIEYDDFMEKYQPCCYDNYIAWRDESKKLDL</sequence>
<reference evidence="1" key="1">
    <citation type="submission" date="2020-03" db="EMBL/GenBank/DDBJ databases">
        <title>The deep terrestrial virosphere.</title>
        <authorList>
            <person name="Holmfeldt K."/>
            <person name="Nilsson E."/>
            <person name="Simone D."/>
            <person name="Lopez-Fernandez M."/>
            <person name="Wu X."/>
            <person name="de Brujin I."/>
            <person name="Lundin D."/>
            <person name="Andersson A."/>
            <person name="Bertilsson S."/>
            <person name="Dopson M."/>
        </authorList>
    </citation>
    <scope>NUCLEOTIDE SEQUENCE</scope>
    <source>
        <strain evidence="2">MM415A00374</strain>
        <strain evidence="1">MM415B00446</strain>
    </source>
</reference>
<proteinExistence type="predicted"/>